<evidence type="ECO:0000256" key="1">
    <source>
        <dbReference type="ARBA" id="ARBA00022553"/>
    </source>
</evidence>
<dbReference type="HOGENOM" id="CLU_047963_1_1_11"/>
<reference evidence="3 4" key="1">
    <citation type="journal article" date="2013" name="ISME J.">
        <title>Metabolic model for the filamentous 'Candidatus Microthrix parvicella' based on genomic and metagenomic analyses.</title>
        <authorList>
            <person name="Jon McIlroy S."/>
            <person name="Kristiansen R."/>
            <person name="Albertsen M."/>
            <person name="Michael Karst S."/>
            <person name="Rossetti S."/>
            <person name="Lund Nielsen J."/>
            <person name="Tandoi V."/>
            <person name="James Seviour R."/>
            <person name="Nielsen P.H."/>
        </authorList>
    </citation>
    <scope>NUCLEOTIDE SEQUENCE [LARGE SCALE GENOMIC DNA]</scope>
    <source>
        <strain evidence="3 4">RN1</strain>
    </source>
</reference>
<dbReference type="PROSITE" id="PS50006">
    <property type="entry name" value="FHA_DOMAIN"/>
    <property type="match status" value="1"/>
</dbReference>
<sequence>MCPVGIQGFERRLEHLIEGTFARVFRSGLNPVELGRKLVRTLDDKRSVGVNGRVIVPNDFTFVLAEDDYEQLADMAGVLARDLGDAAREHARDMGYSFAGPIQTTFVVSPDLRPGVFEVEATHKEGDGSPVGSLLLPTGDRVPLGQYVVSVGRQTDCTIVLGDPKVSRRHAEVRPSGDGFVLVDLNSTNGSYINRQRISQHQLVDGDELGFGHTYFFFEAF</sequence>
<dbReference type="Pfam" id="PF12401">
    <property type="entry name" value="FhaA_N"/>
    <property type="match status" value="1"/>
</dbReference>
<dbReference type="EMBL" id="CANL01000067">
    <property type="protein sequence ID" value="CCM65316.1"/>
    <property type="molecule type" value="Genomic_DNA"/>
</dbReference>
<dbReference type="PANTHER" id="PTHR23308">
    <property type="entry name" value="NUCLEAR INHIBITOR OF PROTEIN PHOSPHATASE-1"/>
    <property type="match status" value="1"/>
</dbReference>
<dbReference type="InterPro" id="IPR042287">
    <property type="entry name" value="FhaA_N_sf"/>
</dbReference>
<accession>R4Z6H8</accession>
<dbReference type="Pfam" id="PF00498">
    <property type="entry name" value="FHA"/>
    <property type="match status" value="1"/>
</dbReference>
<keyword evidence="1" id="KW-0597">Phosphoprotein</keyword>
<feature type="domain" description="FHA" evidence="2">
    <location>
        <begin position="149"/>
        <end position="198"/>
    </location>
</feature>
<dbReference type="SUPFAM" id="SSF49879">
    <property type="entry name" value="SMAD/FHA domain"/>
    <property type="match status" value="1"/>
</dbReference>
<dbReference type="Gene3D" id="3.30.2320.60">
    <property type="entry name" value="FhaA, phosphopeptide-binding domain (DUF3662)"/>
    <property type="match status" value="1"/>
</dbReference>
<protein>
    <submittedName>
        <fullName evidence="3">Putative FHA domain protein</fullName>
    </submittedName>
</protein>
<dbReference type="STRING" id="1229780.BN381_70015"/>
<dbReference type="Proteomes" id="UP000018291">
    <property type="component" value="Unassembled WGS sequence"/>
</dbReference>
<dbReference type="InterPro" id="IPR008984">
    <property type="entry name" value="SMAD_FHA_dom_sf"/>
</dbReference>
<dbReference type="AlphaFoldDB" id="R4Z6H8"/>
<dbReference type="InterPro" id="IPR022128">
    <property type="entry name" value="FhaA_N"/>
</dbReference>
<dbReference type="eggNOG" id="COG1716">
    <property type="taxonomic scope" value="Bacteria"/>
</dbReference>
<dbReference type="Gene3D" id="2.60.200.20">
    <property type="match status" value="1"/>
</dbReference>
<evidence type="ECO:0000313" key="4">
    <source>
        <dbReference type="Proteomes" id="UP000018291"/>
    </source>
</evidence>
<evidence type="ECO:0000259" key="2">
    <source>
        <dbReference type="PROSITE" id="PS50006"/>
    </source>
</evidence>
<proteinExistence type="predicted"/>
<dbReference type="SMART" id="SM00240">
    <property type="entry name" value="FHA"/>
    <property type="match status" value="1"/>
</dbReference>
<dbReference type="InterPro" id="IPR000253">
    <property type="entry name" value="FHA_dom"/>
</dbReference>
<dbReference type="CDD" id="cd00060">
    <property type="entry name" value="FHA"/>
    <property type="match status" value="1"/>
</dbReference>
<organism evidence="3 4">
    <name type="scientific">Candidatus Neomicrothrix parvicella RN1</name>
    <dbReference type="NCBI Taxonomy" id="1229780"/>
    <lineage>
        <taxon>Bacteria</taxon>
        <taxon>Bacillati</taxon>
        <taxon>Actinomycetota</taxon>
        <taxon>Acidimicrobiia</taxon>
        <taxon>Acidimicrobiales</taxon>
        <taxon>Microthrixaceae</taxon>
        <taxon>Candidatus Neomicrothrix</taxon>
    </lineage>
</organism>
<name>R4Z6H8_9ACTN</name>
<gene>
    <name evidence="3" type="ORF">BN381_70015</name>
</gene>
<evidence type="ECO:0000313" key="3">
    <source>
        <dbReference type="EMBL" id="CCM65316.1"/>
    </source>
</evidence>
<dbReference type="InterPro" id="IPR050923">
    <property type="entry name" value="Cell_Proc_Reg/RNA_Proc"/>
</dbReference>
<comment type="caution">
    <text evidence="3">The sequence shown here is derived from an EMBL/GenBank/DDBJ whole genome shotgun (WGS) entry which is preliminary data.</text>
</comment>
<keyword evidence="4" id="KW-1185">Reference proteome</keyword>